<dbReference type="EMBL" id="JAUSTY010000005">
    <property type="protein sequence ID" value="MDQ0165526.1"/>
    <property type="molecule type" value="Genomic_DNA"/>
</dbReference>
<dbReference type="InterPro" id="IPR058653">
    <property type="entry name" value="NfeD2_TM"/>
</dbReference>
<dbReference type="Pfam" id="PF25842">
    <property type="entry name" value="NfeD_TM"/>
    <property type="match status" value="1"/>
</dbReference>
<sequence length="170" mass="18466">METVYLICFFVGFLYAIVSIIFGNIFDIEFDIEGGSLPYLSPTTIAAFVTVFGGTGVFLSYVYALPTTLTLLISIFLALVGAAIMFFVVVLPLYKAQKSSAFSNRDMIGRTGEVTTIILEQGRGEVIYEQGGSRLTAPALSYEGTTIRQGELVEIVDVISGTFVVKKLND</sequence>
<dbReference type="InterPro" id="IPR012340">
    <property type="entry name" value="NA-bd_OB-fold"/>
</dbReference>
<feature type="transmembrane region" description="Helical" evidence="1">
    <location>
        <begin position="6"/>
        <end position="27"/>
    </location>
</feature>
<keyword evidence="1" id="KW-0472">Membrane</keyword>
<name>A0ABT9VX11_9BACI</name>
<evidence type="ECO:0000313" key="4">
    <source>
        <dbReference type="Proteomes" id="UP001235840"/>
    </source>
</evidence>
<proteinExistence type="predicted"/>
<keyword evidence="4" id="KW-1185">Reference proteome</keyword>
<dbReference type="GO" id="GO:0006508">
    <property type="term" value="P:proteolysis"/>
    <property type="evidence" value="ECO:0007669"/>
    <property type="project" value="UniProtKB-KW"/>
</dbReference>
<comment type="caution">
    <text evidence="3">The sequence shown here is derived from an EMBL/GenBank/DDBJ whole genome shotgun (WGS) entry which is preliminary data.</text>
</comment>
<dbReference type="GO" id="GO:0008233">
    <property type="term" value="F:peptidase activity"/>
    <property type="evidence" value="ECO:0007669"/>
    <property type="project" value="UniProtKB-KW"/>
</dbReference>
<dbReference type="Proteomes" id="UP001235840">
    <property type="component" value="Unassembled WGS sequence"/>
</dbReference>
<keyword evidence="3" id="KW-0378">Hydrolase</keyword>
<accession>A0ABT9VX11</accession>
<evidence type="ECO:0000313" key="3">
    <source>
        <dbReference type="EMBL" id="MDQ0165526.1"/>
    </source>
</evidence>
<protein>
    <submittedName>
        <fullName evidence="3">Membrane-bound ClpP family serine protease</fullName>
    </submittedName>
</protein>
<organism evidence="3 4">
    <name type="scientific">Caldalkalibacillus horti</name>
    <dbReference type="NCBI Taxonomy" id="77523"/>
    <lineage>
        <taxon>Bacteria</taxon>
        <taxon>Bacillati</taxon>
        <taxon>Bacillota</taxon>
        <taxon>Bacilli</taxon>
        <taxon>Bacillales</taxon>
        <taxon>Bacillaceae</taxon>
        <taxon>Caldalkalibacillus</taxon>
    </lineage>
</organism>
<reference evidence="3 4" key="1">
    <citation type="submission" date="2023-07" db="EMBL/GenBank/DDBJ databases">
        <title>Genomic Encyclopedia of Type Strains, Phase IV (KMG-IV): sequencing the most valuable type-strain genomes for metagenomic binning, comparative biology and taxonomic classification.</title>
        <authorList>
            <person name="Goeker M."/>
        </authorList>
    </citation>
    <scope>NUCLEOTIDE SEQUENCE [LARGE SCALE GENOMIC DNA]</scope>
    <source>
        <strain evidence="3 4">DSM 12751</strain>
    </source>
</reference>
<keyword evidence="3" id="KW-0645">Protease</keyword>
<feature type="domain" description="Membrane protein NfeD2 N-terminal transmembrane" evidence="2">
    <location>
        <begin position="1"/>
        <end position="97"/>
    </location>
</feature>
<evidence type="ECO:0000259" key="2">
    <source>
        <dbReference type="Pfam" id="PF25842"/>
    </source>
</evidence>
<dbReference type="Gene3D" id="2.40.50.140">
    <property type="entry name" value="Nucleic acid-binding proteins"/>
    <property type="match status" value="1"/>
</dbReference>
<evidence type="ECO:0000256" key="1">
    <source>
        <dbReference type="SAM" id="Phobius"/>
    </source>
</evidence>
<feature type="transmembrane region" description="Helical" evidence="1">
    <location>
        <begin position="69"/>
        <end position="94"/>
    </location>
</feature>
<feature type="transmembrane region" description="Helical" evidence="1">
    <location>
        <begin position="39"/>
        <end position="63"/>
    </location>
</feature>
<keyword evidence="1" id="KW-1133">Transmembrane helix</keyword>
<dbReference type="RefSeq" id="WP_307392736.1">
    <property type="nucleotide sequence ID" value="NZ_BAAADK010000011.1"/>
</dbReference>
<gene>
    <name evidence="3" type="ORF">J2S11_001427</name>
</gene>
<keyword evidence="1" id="KW-0812">Transmembrane</keyword>